<sequence>MTFPGSLLAAALSLVALTAQADSGALTLESASFTDGGVIALKQVGPDTSCGSGEERTPQVSWSNLPAGTRSVALVMFDPDGGKGLGVVHWVAYNIDAEHGNLEEGSAGQTTKAVTVGRNSRGMLTYRGPCPPAGDNPHHYALTLIATDLAPGSLPEGLDRQGLLDALQNHALGGQSIVGRYGH</sequence>
<name>A0ACC6JXM9_9PSED</name>
<evidence type="ECO:0000313" key="2">
    <source>
        <dbReference type="Proteomes" id="UP001259587"/>
    </source>
</evidence>
<keyword evidence="1" id="KW-0649">Protein kinase inhibitor</keyword>
<accession>A0ACC6JXM9</accession>
<organism evidence="1 2">
    <name type="scientific">Pseudomonas hunanensis</name>
    <dbReference type="NCBI Taxonomy" id="1247546"/>
    <lineage>
        <taxon>Bacteria</taxon>
        <taxon>Pseudomonadati</taxon>
        <taxon>Pseudomonadota</taxon>
        <taxon>Gammaproteobacteria</taxon>
        <taxon>Pseudomonadales</taxon>
        <taxon>Pseudomonadaceae</taxon>
        <taxon>Pseudomonas</taxon>
    </lineage>
</organism>
<proteinExistence type="predicted"/>
<protein>
    <submittedName>
        <fullName evidence="1">Raf kinase inhibitor-like YbhB/YbcL family protein</fullName>
    </submittedName>
</protein>
<reference evidence="1" key="1">
    <citation type="submission" date="2023-07" db="EMBL/GenBank/DDBJ databases">
        <title>Sorghum-associated microbial communities from plants grown in Nebraska, USA.</title>
        <authorList>
            <person name="Schachtman D."/>
        </authorList>
    </citation>
    <scope>NUCLEOTIDE SEQUENCE</scope>
    <source>
        <strain evidence="1">BE56</strain>
    </source>
</reference>
<comment type="caution">
    <text evidence="1">The sequence shown here is derived from an EMBL/GenBank/DDBJ whole genome shotgun (WGS) entry which is preliminary data.</text>
</comment>
<dbReference type="Proteomes" id="UP001259587">
    <property type="component" value="Unassembled WGS sequence"/>
</dbReference>
<dbReference type="EMBL" id="JAVDTH010000002">
    <property type="protein sequence ID" value="MDR6710949.1"/>
    <property type="molecule type" value="Genomic_DNA"/>
</dbReference>
<gene>
    <name evidence="1" type="ORF">J2W83_000539</name>
</gene>
<keyword evidence="2" id="KW-1185">Reference proteome</keyword>
<evidence type="ECO:0000313" key="1">
    <source>
        <dbReference type="EMBL" id="MDR6710949.1"/>
    </source>
</evidence>